<keyword evidence="3" id="KW-0732">Signal</keyword>
<keyword evidence="9" id="KW-1185">Reference proteome</keyword>
<dbReference type="InterPro" id="IPR039564">
    <property type="entry name" value="Peptidase_C39-like"/>
</dbReference>
<dbReference type="Gene3D" id="1.20.120.330">
    <property type="entry name" value="Nucleotidyltransferases domain 2"/>
    <property type="match status" value="1"/>
</dbReference>
<gene>
    <name evidence="8" type="ORF">ABID28_000367</name>
</gene>
<protein>
    <submittedName>
        <fullName evidence="8">LPXTG-motif cell wall-anchored protein</fullName>
    </submittedName>
</protein>
<evidence type="ECO:0000256" key="2">
    <source>
        <dbReference type="ARBA" id="ARBA00022525"/>
    </source>
</evidence>
<evidence type="ECO:0000256" key="5">
    <source>
        <dbReference type="SAM" id="Coils"/>
    </source>
</evidence>
<evidence type="ECO:0000256" key="4">
    <source>
        <dbReference type="ARBA" id="ARBA00023088"/>
    </source>
</evidence>
<evidence type="ECO:0000256" key="1">
    <source>
        <dbReference type="ARBA" id="ARBA00022512"/>
    </source>
</evidence>
<dbReference type="PROSITE" id="PS50847">
    <property type="entry name" value="GRAM_POS_ANCHORING"/>
    <property type="match status" value="1"/>
</dbReference>
<dbReference type="Gene3D" id="3.90.70.10">
    <property type="entry name" value="Cysteine proteinases"/>
    <property type="match status" value="1"/>
</dbReference>
<evidence type="ECO:0000256" key="6">
    <source>
        <dbReference type="SAM" id="Phobius"/>
    </source>
</evidence>
<evidence type="ECO:0000313" key="8">
    <source>
        <dbReference type="EMBL" id="MET3633734.1"/>
    </source>
</evidence>
<keyword evidence="2" id="KW-0964">Secreted</keyword>
<dbReference type="Proteomes" id="UP001549037">
    <property type="component" value="Unassembled WGS sequence"/>
</dbReference>
<evidence type="ECO:0000256" key="3">
    <source>
        <dbReference type="ARBA" id="ARBA00022729"/>
    </source>
</evidence>
<evidence type="ECO:0000259" key="7">
    <source>
        <dbReference type="PROSITE" id="PS50847"/>
    </source>
</evidence>
<accession>A0ABV2JD95</accession>
<keyword evidence="5" id="KW-0175">Coiled coil</keyword>
<keyword evidence="6" id="KW-1133">Transmembrane helix</keyword>
<keyword evidence="6" id="KW-0812">Transmembrane</keyword>
<keyword evidence="6" id="KW-0472">Membrane</keyword>
<name>A0ABV2JD95_9STRE</name>
<keyword evidence="4" id="KW-0572">Peptidoglycan-anchor</keyword>
<feature type="transmembrane region" description="Helical" evidence="6">
    <location>
        <begin position="494"/>
        <end position="511"/>
    </location>
</feature>
<dbReference type="InterPro" id="IPR019931">
    <property type="entry name" value="LPXTG_anchor"/>
</dbReference>
<dbReference type="Pfam" id="PF13529">
    <property type="entry name" value="Peptidase_C39_2"/>
    <property type="match status" value="1"/>
</dbReference>
<evidence type="ECO:0000313" key="9">
    <source>
        <dbReference type="Proteomes" id="UP001549037"/>
    </source>
</evidence>
<feature type="coiled-coil region" evidence="5">
    <location>
        <begin position="174"/>
        <end position="274"/>
    </location>
</feature>
<dbReference type="NCBIfam" id="TIGR01167">
    <property type="entry name" value="LPXTG_anchor"/>
    <property type="match status" value="1"/>
</dbReference>
<feature type="domain" description="Gram-positive cocci surface proteins LPxTG" evidence="7">
    <location>
        <begin position="486"/>
        <end position="516"/>
    </location>
</feature>
<dbReference type="EMBL" id="JBEPLN010000004">
    <property type="protein sequence ID" value="MET3633734.1"/>
    <property type="molecule type" value="Genomic_DNA"/>
</dbReference>
<proteinExistence type="predicted"/>
<comment type="caution">
    <text evidence="8">The sequence shown here is derived from an EMBL/GenBank/DDBJ whole genome shotgun (WGS) entry which is preliminary data.</text>
</comment>
<sequence>MSYFNQADPRWSSMYFGISTMGLSGCVPASVANVITSLTGRTVIPTEVASYLYNNTNEFNKTGVGASSTGVYLALQNWGLTPTNLANVSEVETALKQGHTLLVAVEKDKFTPYGGTHELVLKGYSNGSTYAYDPYTRANIGWYPVRNLWAEQSTDPMDTKGLVSTFIKVTTNTMNQKETAIKTAQTSLNQARSEQTVAATNLSQAQASYDTALSSYNEAQTVVSKAKAELQNAENNLSSLMSSSVDLTPYEQALTEAQATLSQDEQAIQTAKETLALAKASATDKAIALSKAQANLTSAKEADALAQSALVSAQATLAQLKAELSQAQSATVDAKTAYTNAQATLETAKAQLEAMKTAKANLPSLVEQLTQAQAKLEELEALLATEEENLADLEAIADEALAIYEALLAQYQTQEVQAQRDAIITNGGQPVAIKDENGVIVAYFDGRVDEKQAIQTAYNKAVTKQVSAKVLKEKPQANYQAKSASLPNTGDDQTAIFSLMGLMVIGLAGGLRKRKG</sequence>
<dbReference type="Pfam" id="PF00746">
    <property type="entry name" value="Gram_pos_anchor"/>
    <property type="match status" value="1"/>
</dbReference>
<keyword evidence="1" id="KW-0134">Cell wall</keyword>
<feature type="coiled-coil region" evidence="5">
    <location>
        <begin position="310"/>
        <end position="410"/>
    </location>
</feature>
<organism evidence="8 9">
    <name type="scientific">Streptococcus porcorum</name>
    <dbReference type="NCBI Taxonomy" id="701526"/>
    <lineage>
        <taxon>Bacteria</taxon>
        <taxon>Bacillati</taxon>
        <taxon>Bacillota</taxon>
        <taxon>Bacilli</taxon>
        <taxon>Lactobacillales</taxon>
        <taxon>Streptococcaceae</taxon>
        <taxon>Streptococcus</taxon>
    </lineage>
</organism>
<reference evidence="8 9" key="1">
    <citation type="submission" date="2024-06" db="EMBL/GenBank/DDBJ databases">
        <title>Genomic Encyclopedia of Type Strains, Phase IV (KMG-IV): sequencing the most valuable type-strain genomes for metagenomic binning, comparative biology and taxonomic classification.</title>
        <authorList>
            <person name="Goeker M."/>
        </authorList>
    </citation>
    <scope>NUCLEOTIDE SEQUENCE [LARGE SCALE GENOMIC DNA]</scope>
    <source>
        <strain evidence="8 9">DSM 28302</strain>
    </source>
</reference>